<dbReference type="Proteomes" id="UP000245375">
    <property type="component" value="Unassembled WGS sequence"/>
</dbReference>
<name>A0A2U2X401_9FLAO</name>
<evidence type="ECO:0008006" key="3">
    <source>
        <dbReference type="Google" id="ProtNLM"/>
    </source>
</evidence>
<organism evidence="1 2">
    <name type="scientific">Algibacter marinivivus</name>
    <dbReference type="NCBI Taxonomy" id="2100723"/>
    <lineage>
        <taxon>Bacteria</taxon>
        <taxon>Pseudomonadati</taxon>
        <taxon>Bacteroidota</taxon>
        <taxon>Flavobacteriia</taxon>
        <taxon>Flavobacteriales</taxon>
        <taxon>Flavobacteriaceae</taxon>
        <taxon>Algibacter</taxon>
    </lineage>
</organism>
<dbReference type="InterPro" id="IPR036363">
    <property type="entry name" value="Thiol_cytolysin_ab_sf"/>
</dbReference>
<comment type="caution">
    <text evidence="1">The sequence shown here is derived from an EMBL/GenBank/DDBJ whole genome shotgun (WGS) entry which is preliminary data.</text>
</comment>
<reference evidence="1 2" key="1">
    <citation type="submission" date="2018-05" db="EMBL/GenBank/DDBJ databases">
        <title>Algibacter marinivivus sp. nov., isolated from sample around a algae.</title>
        <authorList>
            <person name="Zhong X."/>
        </authorList>
    </citation>
    <scope>NUCLEOTIDE SEQUENCE [LARGE SCALE GENOMIC DNA]</scope>
    <source>
        <strain evidence="1 2">ZY111</strain>
    </source>
</reference>
<evidence type="ECO:0000313" key="1">
    <source>
        <dbReference type="EMBL" id="PWH82502.1"/>
    </source>
</evidence>
<gene>
    <name evidence="1" type="ORF">DIS18_09630</name>
</gene>
<dbReference type="GO" id="GO:0015485">
    <property type="term" value="F:cholesterol binding"/>
    <property type="evidence" value="ECO:0007669"/>
    <property type="project" value="InterPro"/>
</dbReference>
<dbReference type="AlphaFoldDB" id="A0A2U2X401"/>
<dbReference type="PROSITE" id="PS51257">
    <property type="entry name" value="PROKAR_LIPOPROTEIN"/>
    <property type="match status" value="1"/>
</dbReference>
<accession>A0A2U2X401</accession>
<dbReference type="EMBL" id="QFRI01000002">
    <property type="protein sequence ID" value="PWH82502.1"/>
    <property type="molecule type" value="Genomic_DNA"/>
</dbReference>
<reference evidence="2" key="3">
    <citation type="submission" date="2018-05" db="EMBL/GenBank/DDBJ databases">
        <authorList>
            <person name="Lu D."/>
        </authorList>
    </citation>
    <scope>NUCLEOTIDE SEQUENCE [LARGE SCALE GENOMIC DNA]</scope>
    <source>
        <strain evidence="2">ZY111</strain>
    </source>
</reference>
<dbReference type="PRINTS" id="PR01400">
    <property type="entry name" value="TACYTOLYSIN"/>
</dbReference>
<dbReference type="Gene3D" id="3.40.30.40">
    <property type="entry name" value="Perfringolysin"/>
    <property type="match status" value="1"/>
</dbReference>
<dbReference type="Gene3D" id="3.30.1040.20">
    <property type="match status" value="1"/>
</dbReference>
<reference evidence="2" key="2">
    <citation type="submission" date="2018-05" db="EMBL/GenBank/DDBJ databases">
        <title>Algibacter marinivivus sp. nov., isolated from sample around a algae.</title>
        <authorList>
            <person name="Lu D."/>
        </authorList>
    </citation>
    <scope>NUCLEOTIDE SEQUENCE [LARGE SCALE GENOMIC DNA]</scope>
    <source>
        <strain evidence="2">ZY111</strain>
    </source>
</reference>
<evidence type="ECO:0000313" key="2">
    <source>
        <dbReference type="Proteomes" id="UP000245375"/>
    </source>
</evidence>
<dbReference type="RefSeq" id="WP_109352869.1">
    <property type="nucleotide sequence ID" value="NZ_QFRI01000002.1"/>
</dbReference>
<sequence length="516" mass="56750">MKTPLLTNKPIFRVIYLTALILFLGCSKDEVGGGEPEPKVNAEAAEISELISNLSYDSNSLLNVKDTGGAPSERTLTKTTPSTSAVNLGYYQTCEKKFYTLESNFNDVAILRPTNGILWPGALVVGNQGMLDGMPDPITLDRGPVKLRIDLPGMGENGTIEVENPRNSNVQSSIDDALEWWNANAYQEGYVNASNSSYQAKTSYSSKQLSLDVGLNVEWANGSVASQLEYESSTTKRVAAMVYKQVFYTVTMDTPSTPASVFGTDVTYNQVDSAINSDTPPAYINSVSYGRIIMFRMETTDMRKSIDLDLVLEYATGAASGSGSVNSEYDEVLKKSSITVVTIGGNAEVASEAVTATGFESLKHIITGENAVYSRNNPGVPIGYTVRYLKDNTFAKMGYTTDYQIEDCSTKEYSHKNAFLDNNIGQDVRFRFQYKKKGSQSISYSNWKKVSKNDPPVSARPPSGAHDVKVQFEVWDLTWKYLGQYSPGYISKDTDYEAYCSKRVVGICTQVSVRKN</sequence>
<proteinExistence type="predicted"/>
<dbReference type="Gene3D" id="3.90.840.10">
    <property type="entry name" value="Thiol-activated cytolysin superfamily/Thiol-activated cytolysin, alpha-beta domain"/>
    <property type="match status" value="1"/>
</dbReference>
<dbReference type="InterPro" id="IPR001869">
    <property type="entry name" value="Thiol_cytolysin"/>
</dbReference>
<keyword evidence="2" id="KW-1185">Reference proteome</keyword>
<dbReference type="SUPFAM" id="SSF56978">
    <property type="entry name" value="Perfringolysin"/>
    <property type="match status" value="1"/>
</dbReference>
<dbReference type="OrthoDB" id="662759at2"/>
<dbReference type="Pfam" id="PF01289">
    <property type="entry name" value="Thiol_cytolysin"/>
    <property type="match status" value="1"/>
</dbReference>
<protein>
    <recommendedName>
        <fullName evidence="3">Thiol-activated cytolysin</fullName>
    </recommendedName>
</protein>
<dbReference type="InterPro" id="IPR036359">
    <property type="entry name" value="Thiol_cytolysin_sf"/>
</dbReference>